<feature type="non-terminal residue" evidence="1">
    <location>
        <position position="1"/>
    </location>
</feature>
<keyword evidence="2" id="KW-1185">Reference proteome</keyword>
<feature type="non-terminal residue" evidence="1">
    <location>
        <position position="232"/>
    </location>
</feature>
<proteinExistence type="predicted"/>
<protein>
    <submittedName>
        <fullName evidence="1">Uncharacterized protein</fullName>
    </submittedName>
</protein>
<comment type="caution">
    <text evidence="1">The sequence shown here is derived from an EMBL/GenBank/DDBJ whole genome shotgun (WGS) entry which is preliminary data.</text>
</comment>
<dbReference type="EMBL" id="CM043808">
    <property type="protein sequence ID" value="KAI4801503.1"/>
    <property type="molecule type" value="Genomic_DNA"/>
</dbReference>
<evidence type="ECO:0000313" key="2">
    <source>
        <dbReference type="Proteomes" id="UP001057452"/>
    </source>
</evidence>
<dbReference type="Proteomes" id="UP001057452">
    <property type="component" value="Chromosome 24"/>
</dbReference>
<accession>A0ACB9VP10</accession>
<organism evidence="1 2">
    <name type="scientific">Chaenocephalus aceratus</name>
    <name type="common">Blackfin icefish</name>
    <name type="synonym">Chaenichthys aceratus</name>
    <dbReference type="NCBI Taxonomy" id="36190"/>
    <lineage>
        <taxon>Eukaryota</taxon>
        <taxon>Metazoa</taxon>
        <taxon>Chordata</taxon>
        <taxon>Craniata</taxon>
        <taxon>Vertebrata</taxon>
        <taxon>Euteleostomi</taxon>
        <taxon>Actinopterygii</taxon>
        <taxon>Neopterygii</taxon>
        <taxon>Teleostei</taxon>
        <taxon>Neoteleostei</taxon>
        <taxon>Acanthomorphata</taxon>
        <taxon>Eupercaria</taxon>
        <taxon>Perciformes</taxon>
        <taxon>Notothenioidei</taxon>
        <taxon>Channichthyidae</taxon>
        <taxon>Chaenocephalus</taxon>
    </lineage>
</organism>
<sequence length="232" mass="25025">VTLLAATKHHHIPAELSGRGTAAAALPRGTFSRERTPTLSSAQSNTTASPRSSRQTPGSGRKPSDVKTVSMRGDVDLVYSLRGDVDLVYSSAGRRRPGYSLRGDVYLVYSLAGSRIPGLQSAGRRIPGLHLRGDVYLVYSLRGDVYLVYSLRGDVDLVYSLRGDVDLVLHSRSALRKEDTLLTDLAGLRCNVVTFCSSAAGAWVAVLSLNTHCQPIEHNETLCTQALSDDMP</sequence>
<evidence type="ECO:0000313" key="1">
    <source>
        <dbReference type="EMBL" id="KAI4801503.1"/>
    </source>
</evidence>
<name>A0ACB9VP10_CHAAC</name>
<gene>
    <name evidence="1" type="ORF">KUCAC02_019398</name>
</gene>
<reference evidence="1" key="1">
    <citation type="submission" date="2022-05" db="EMBL/GenBank/DDBJ databases">
        <title>Chromosome-level genome of Chaenocephalus aceratus.</title>
        <authorList>
            <person name="Park H."/>
        </authorList>
    </citation>
    <scope>NUCLEOTIDE SEQUENCE</scope>
    <source>
        <strain evidence="1">KU_202001</strain>
    </source>
</reference>